<dbReference type="Proteomes" id="UP000774617">
    <property type="component" value="Unassembled WGS sequence"/>
</dbReference>
<proteinExistence type="predicted"/>
<dbReference type="EMBL" id="JAGTJR010000010">
    <property type="protein sequence ID" value="KAH7053259.1"/>
    <property type="molecule type" value="Genomic_DNA"/>
</dbReference>
<name>A0ABQ8GE69_9PEZI</name>
<organism evidence="1 2">
    <name type="scientific">Macrophomina phaseolina</name>
    <dbReference type="NCBI Taxonomy" id="35725"/>
    <lineage>
        <taxon>Eukaryota</taxon>
        <taxon>Fungi</taxon>
        <taxon>Dikarya</taxon>
        <taxon>Ascomycota</taxon>
        <taxon>Pezizomycotina</taxon>
        <taxon>Dothideomycetes</taxon>
        <taxon>Dothideomycetes incertae sedis</taxon>
        <taxon>Botryosphaeriales</taxon>
        <taxon>Botryosphaeriaceae</taxon>
        <taxon>Macrophomina</taxon>
    </lineage>
</organism>
<evidence type="ECO:0000313" key="2">
    <source>
        <dbReference type="Proteomes" id="UP000774617"/>
    </source>
</evidence>
<sequence>MADEFSPEPLEPEPLETEITALPPEYCFYEPRRDSDLHAQLGTYFCSDGNRSVVISDKCKLAFVINEIFAAGLIYGKLYIVKQARPADHSLARHPIPDLLFVPGYTWTPRSRSEYFSLAPRQRVFQQIARWEQHEPTEPTIPIYVFSKPDTPPNIRIDSTLKLKYPPEPEKGLWLWTGRTPVCGGTANDIVRGGIVNRPADMPFVARRVDEASDYHRAYLERCCIIQSDRQDPCMSIKDWLLHISLLRLRDQNLVKWGEAMSVINDVFGDMADPGMEDGVAPMEVVMNTVESPDDMSVVTTTPGRG</sequence>
<comment type="caution">
    <text evidence="1">The sequence shown here is derived from an EMBL/GenBank/DDBJ whole genome shotgun (WGS) entry which is preliminary data.</text>
</comment>
<reference evidence="1 2" key="1">
    <citation type="journal article" date="2021" name="Nat. Commun.">
        <title>Genetic determinants of endophytism in the Arabidopsis root mycobiome.</title>
        <authorList>
            <person name="Mesny F."/>
            <person name="Miyauchi S."/>
            <person name="Thiergart T."/>
            <person name="Pickel B."/>
            <person name="Atanasova L."/>
            <person name="Karlsson M."/>
            <person name="Huettel B."/>
            <person name="Barry K.W."/>
            <person name="Haridas S."/>
            <person name="Chen C."/>
            <person name="Bauer D."/>
            <person name="Andreopoulos W."/>
            <person name="Pangilinan J."/>
            <person name="LaButti K."/>
            <person name="Riley R."/>
            <person name="Lipzen A."/>
            <person name="Clum A."/>
            <person name="Drula E."/>
            <person name="Henrissat B."/>
            <person name="Kohler A."/>
            <person name="Grigoriev I.V."/>
            <person name="Martin F.M."/>
            <person name="Hacquard S."/>
        </authorList>
    </citation>
    <scope>NUCLEOTIDE SEQUENCE [LARGE SCALE GENOMIC DNA]</scope>
    <source>
        <strain evidence="1 2">MPI-SDFR-AT-0080</strain>
    </source>
</reference>
<evidence type="ECO:0000313" key="1">
    <source>
        <dbReference type="EMBL" id="KAH7053259.1"/>
    </source>
</evidence>
<gene>
    <name evidence="1" type="ORF">B0J12DRAFT_739367</name>
</gene>
<keyword evidence="2" id="KW-1185">Reference proteome</keyword>
<protein>
    <submittedName>
        <fullName evidence="1">Uncharacterized protein</fullName>
    </submittedName>
</protein>
<accession>A0ABQ8GE69</accession>